<dbReference type="AlphaFoldDB" id="A0A9P6Z4H7"/>
<dbReference type="EMBL" id="JAANIU010000708">
    <property type="protein sequence ID" value="KAG1570582.1"/>
    <property type="molecule type" value="Genomic_DNA"/>
</dbReference>
<protein>
    <submittedName>
        <fullName evidence="1">Uncharacterized protein</fullName>
    </submittedName>
</protein>
<organism evidence="1 2">
    <name type="scientific">Rhizopus delemar</name>
    <dbReference type="NCBI Taxonomy" id="936053"/>
    <lineage>
        <taxon>Eukaryota</taxon>
        <taxon>Fungi</taxon>
        <taxon>Fungi incertae sedis</taxon>
        <taxon>Mucoromycota</taxon>
        <taxon>Mucoromycotina</taxon>
        <taxon>Mucoromycetes</taxon>
        <taxon>Mucorales</taxon>
        <taxon>Mucorineae</taxon>
        <taxon>Rhizopodaceae</taxon>
        <taxon>Rhizopus</taxon>
    </lineage>
</organism>
<accession>A0A9P6Z4H7</accession>
<reference evidence="1 2" key="1">
    <citation type="journal article" date="2020" name="Microb. Genom.">
        <title>Genetic diversity of clinical and environmental Mucorales isolates obtained from an investigation of mucormycosis cases among solid organ transplant recipients.</title>
        <authorList>
            <person name="Nguyen M.H."/>
            <person name="Kaul D."/>
            <person name="Muto C."/>
            <person name="Cheng S.J."/>
            <person name="Richter R.A."/>
            <person name="Bruno V.M."/>
            <person name="Liu G."/>
            <person name="Beyhan S."/>
            <person name="Sundermann A.J."/>
            <person name="Mounaud S."/>
            <person name="Pasculle A.W."/>
            <person name="Nierman W.C."/>
            <person name="Driscoll E."/>
            <person name="Cumbie R."/>
            <person name="Clancy C.J."/>
            <person name="Dupont C.L."/>
        </authorList>
    </citation>
    <scope>NUCLEOTIDE SEQUENCE [LARGE SCALE GENOMIC DNA]</scope>
    <source>
        <strain evidence="1 2">GL24</strain>
    </source>
</reference>
<evidence type="ECO:0000313" key="1">
    <source>
        <dbReference type="EMBL" id="KAG1570582.1"/>
    </source>
</evidence>
<proteinExistence type="predicted"/>
<evidence type="ECO:0000313" key="2">
    <source>
        <dbReference type="Proteomes" id="UP000740926"/>
    </source>
</evidence>
<sequence>MHKFDQRLLEFLPLFTLPEEIKERNLCARYLLPVFQAMFDDLNNEDPIMFNFVDELNNECQASDINLSRRRSGDWIVFERLRPEEEPRLCRSKAFGLRSNPFQDKHGPCTTWDFL</sequence>
<dbReference type="Proteomes" id="UP000740926">
    <property type="component" value="Unassembled WGS sequence"/>
</dbReference>
<gene>
    <name evidence="1" type="ORF">G6F50_005368</name>
</gene>
<name>A0A9P6Z4H7_9FUNG</name>
<keyword evidence="2" id="KW-1185">Reference proteome</keyword>
<comment type="caution">
    <text evidence="1">The sequence shown here is derived from an EMBL/GenBank/DDBJ whole genome shotgun (WGS) entry which is preliminary data.</text>
</comment>